<dbReference type="GO" id="GO:0005789">
    <property type="term" value="C:endoplasmic reticulum membrane"/>
    <property type="evidence" value="ECO:0007669"/>
    <property type="project" value="UniProtKB-SubCell"/>
</dbReference>
<dbReference type="AlphaFoldDB" id="A0A2V3IWI8"/>
<keyword evidence="8 9" id="KW-0472">Membrane</keyword>
<evidence type="ECO:0000256" key="11">
    <source>
        <dbReference type="SAM" id="Phobius"/>
    </source>
</evidence>
<feature type="topological domain" description="Cytoplasmic" evidence="9">
    <location>
        <begin position="1"/>
        <end position="702"/>
    </location>
</feature>
<dbReference type="InterPro" id="IPR046758">
    <property type="entry name" value="Sey1/RHD3-like_3HB"/>
</dbReference>
<evidence type="ECO:0000313" key="14">
    <source>
        <dbReference type="Proteomes" id="UP000247409"/>
    </source>
</evidence>
<dbReference type="HAMAP" id="MF_03109">
    <property type="entry name" value="Sey1"/>
    <property type="match status" value="1"/>
</dbReference>
<feature type="compositionally biased region" description="Basic and acidic residues" evidence="10">
    <location>
        <begin position="805"/>
        <end position="818"/>
    </location>
</feature>
<evidence type="ECO:0000256" key="1">
    <source>
        <dbReference type="ARBA" id="ARBA00004477"/>
    </source>
</evidence>
<feature type="topological domain" description="Cytoplasmic" evidence="9">
    <location>
        <begin position="748"/>
        <end position="818"/>
    </location>
</feature>
<name>A0A2V3IWI8_9FLOR</name>
<dbReference type="OrthoDB" id="1597724at2759"/>
<dbReference type="FunFam" id="3.40.50.300:FF:000727">
    <property type="entry name" value="Protein SEY1 homolog"/>
    <property type="match status" value="1"/>
</dbReference>
<evidence type="ECO:0000256" key="9">
    <source>
        <dbReference type="HAMAP-Rule" id="MF_03109"/>
    </source>
</evidence>
<dbReference type="GO" id="GO:0005525">
    <property type="term" value="F:GTP binding"/>
    <property type="evidence" value="ECO:0007669"/>
    <property type="project" value="UniProtKB-UniRule"/>
</dbReference>
<dbReference type="Proteomes" id="UP000247409">
    <property type="component" value="Unassembled WGS sequence"/>
</dbReference>
<comment type="similarity">
    <text evidence="9">Belongs to the TRAFAC class dynamin-like GTPase superfamily. GB1/RHD3 GTPase family. RHD3 subfamily.</text>
</comment>
<dbReference type="GO" id="GO:0003924">
    <property type="term" value="F:GTPase activity"/>
    <property type="evidence" value="ECO:0007669"/>
    <property type="project" value="UniProtKB-UniRule"/>
</dbReference>
<dbReference type="InterPro" id="IPR027417">
    <property type="entry name" value="P-loop_NTPase"/>
</dbReference>
<evidence type="ECO:0000256" key="6">
    <source>
        <dbReference type="ARBA" id="ARBA00022989"/>
    </source>
</evidence>
<keyword evidence="2 9" id="KW-0812">Transmembrane</keyword>
<evidence type="ECO:0000256" key="4">
    <source>
        <dbReference type="ARBA" id="ARBA00022801"/>
    </source>
</evidence>
<evidence type="ECO:0000259" key="12">
    <source>
        <dbReference type="PROSITE" id="PS51715"/>
    </source>
</evidence>
<proteinExistence type="inferred from homology"/>
<dbReference type="CDD" id="cd01851">
    <property type="entry name" value="GBP"/>
    <property type="match status" value="1"/>
</dbReference>
<keyword evidence="4 9" id="KW-0378">Hydrolase</keyword>
<feature type="region of interest" description="Disordered" evidence="10">
    <location>
        <begin position="795"/>
        <end position="818"/>
    </location>
</feature>
<keyword evidence="3 9" id="KW-0547">Nucleotide-binding</keyword>
<feature type="topological domain" description="Lumenal" evidence="9">
    <location>
        <begin position="724"/>
        <end position="726"/>
    </location>
</feature>
<organism evidence="13 14">
    <name type="scientific">Gracilariopsis chorda</name>
    <dbReference type="NCBI Taxonomy" id="448386"/>
    <lineage>
        <taxon>Eukaryota</taxon>
        <taxon>Rhodophyta</taxon>
        <taxon>Florideophyceae</taxon>
        <taxon>Rhodymeniophycidae</taxon>
        <taxon>Gracilariales</taxon>
        <taxon>Gracilariaceae</taxon>
        <taxon>Gracilariopsis</taxon>
    </lineage>
</organism>
<dbReference type="EC" id="3.6.5.-" evidence="9"/>
<reference evidence="13 14" key="1">
    <citation type="journal article" date="2018" name="Mol. Biol. Evol.">
        <title>Analysis of the draft genome of the red seaweed Gracilariopsis chorda provides insights into genome size evolution in Rhodophyta.</title>
        <authorList>
            <person name="Lee J."/>
            <person name="Yang E.C."/>
            <person name="Graf L."/>
            <person name="Yang J.H."/>
            <person name="Qiu H."/>
            <person name="Zel Zion U."/>
            <person name="Chan C.X."/>
            <person name="Stephens T.G."/>
            <person name="Weber A.P.M."/>
            <person name="Boo G.H."/>
            <person name="Boo S.M."/>
            <person name="Kim K.M."/>
            <person name="Shin Y."/>
            <person name="Jung M."/>
            <person name="Lee S.J."/>
            <person name="Yim H.S."/>
            <person name="Lee J.H."/>
            <person name="Bhattacharya D."/>
            <person name="Yoon H.S."/>
        </authorList>
    </citation>
    <scope>NUCLEOTIDE SEQUENCE [LARGE SCALE GENOMIC DNA]</scope>
    <source>
        <strain evidence="13 14">SKKU-2015</strain>
        <tissue evidence="13">Whole body</tissue>
    </source>
</reference>
<evidence type="ECO:0000256" key="2">
    <source>
        <dbReference type="ARBA" id="ARBA00022692"/>
    </source>
</evidence>
<keyword evidence="6 9" id="KW-1133">Transmembrane helix</keyword>
<feature type="transmembrane region" description="Helical" evidence="11">
    <location>
        <begin position="727"/>
        <end position="745"/>
    </location>
</feature>
<dbReference type="InterPro" id="IPR008803">
    <property type="entry name" value="RHD3/Sey1"/>
</dbReference>
<evidence type="ECO:0000256" key="3">
    <source>
        <dbReference type="ARBA" id="ARBA00022741"/>
    </source>
</evidence>
<evidence type="ECO:0000256" key="7">
    <source>
        <dbReference type="ARBA" id="ARBA00023134"/>
    </source>
</evidence>
<evidence type="ECO:0000256" key="8">
    <source>
        <dbReference type="ARBA" id="ARBA00023136"/>
    </source>
</evidence>
<keyword evidence="5 9" id="KW-0256">Endoplasmic reticulum</keyword>
<evidence type="ECO:0000313" key="13">
    <source>
        <dbReference type="EMBL" id="PXF46443.1"/>
    </source>
</evidence>
<dbReference type="PROSITE" id="PS51715">
    <property type="entry name" value="G_GB1_RHD3"/>
    <property type="match status" value="1"/>
</dbReference>
<comment type="caution">
    <text evidence="13">The sequence shown here is derived from an EMBL/GenBank/DDBJ whole genome shotgun (WGS) entry which is preliminary data.</text>
</comment>
<comment type="subcellular location">
    <subcellularLocation>
        <location evidence="1 9">Endoplasmic reticulum membrane</location>
        <topology evidence="1 9">Multi-pass membrane protein</topology>
    </subcellularLocation>
</comment>
<evidence type="ECO:0000256" key="10">
    <source>
        <dbReference type="SAM" id="MobiDB-lite"/>
    </source>
</evidence>
<feature type="binding site" evidence="9">
    <location>
        <begin position="58"/>
        <end position="65"/>
    </location>
    <ligand>
        <name>GTP</name>
        <dbReference type="ChEBI" id="CHEBI:37565"/>
    </ligand>
</feature>
<comment type="function">
    <text evidence="9">Probable GTP-binding protein that may be involved in cell development.</text>
</comment>
<dbReference type="EMBL" id="NBIV01000038">
    <property type="protein sequence ID" value="PXF46443.1"/>
    <property type="molecule type" value="Genomic_DNA"/>
</dbReference>
<dbReference type="PANTHER" id="PTHR45923:SF2">
    <property type="entry name" value="PROTEIN SEY1"/>
    <property type="match status" value="1"/>
</dbReference>
<sequence>MTSSVPDESVSKPAPIDASHMVQVVNYEEHFNDELGAFLQAVKIASLGFDYNVTAIMGPQSSGKSTLMNMLFGTRFPTMDSGGGRYQVTQGVWLGRDSDAAILVLDLEGTDSRERGDDAATYERKSALFALALAEVLVVNVWIHDVGRNNASNMPLLRTIMELDLQLFFGASGSDHNAKRMPKTKLLFVIRDYDATPMDKLCASLREDLDNIWNTINKPPAAEGTPITDYFDLAFEALPHKIYCPKEFEQKVAELKVRFHEDGIFKDEYSRGVAADGFSEYARSVWETIRANKELDIPSQKEMLAHVRCEQIAKEVFNHFGTAIAPLQEQLLPPDRSAPVIVASLFDSLLQNCNAAMDRYGEGASRYSKTVADMKAEDVRAHLTAESKMLLDAQITAASDAAVKEFQESVNGGKDKKHKSQPWLNWNEQSQDALQRAMDIFDDACTALSLSESISDESALQSHPLYFAIGSTASSRRRLEKTLGTELQRATERVLSETRMYCLQTFQSAFKAPMTSVLESVPDDLWSRASEVADASWDATAKEARWVYGAHGLALAEAEMERVVEEDLKNECHDAAMNDIKAAIGTPSNLLLRMMKRFEDTFRFDERGVPRVFGPTEDIEALFVVAREKGEQLAEVLAEIKLSGTLATRTRASRDLTSTRADEGIVIDSILQADLKDKLKRQSGAIFMEAKRAQEAARITTKIPIWLLGVVLILGWNELMAVLRSPLLLMLTLVVVPIVYVGFTMDAPTYLMPAVVATLKPMLEQAKDALDQATRAPVGASGDAGVAVAHGALSDSTAVSTSGARTDETENAGGEKES</sequence>
<feature type="domain" description="GB1/RHD3-type G" evidence="12">
    <location>
        <begin position="48"/>
        <end position="282"/>
    </location>
</feature>
<dbReference type="Gene3D" id="3.40.50.300">
    <property type="entry name" value="P-loop containing nucleotide triphosphate hydrolases"/>
    <property type="match status" value="1"/>
</dbReference>
<accession>A0A2V3IWI8</accession>
<dbReference type="Pfam" id="PF20428">
    <property type="entry name" value="Sey1_3HB"/>
    <property type="match status" value="1"/>
</dbReference>
<keyword evidence="7 9" id="KW-0342">GTP-binding</keyword>
<dbReference type="SUPFAM" id="SSF52540">
    <property type="entry name" value="P-loop containing nucleoside triphosphate hydrolases"/>
    <property type="match status" value="1"/>
</dbReference>
<dbReference type="PANTHER" id="PTHR45923">
    <property type="entry name" value="PROTEIN SEY1"/>
    <property type="match status" value="1"/>
</dbReference>
<evidence type="ECO:0000256" key="5">
    <source>
        <dbReference type="ARBA" id="ARBA00022824"/>
    </source>
</evidence>
<protein>
    <recommendedName>
        <fullName evidence="9">Protein SEY1 homolog</fullName>
        <ecNumber evidence="9">3.6.5.-</ecNumber>
    </recommendedName>
</protein>
<feature type="compositionally biased region" description="Polar residues" evidence="10">
    <location>
        <begin position="795"/>
        <end position="804"/>
    </location>
</feature>
<dbReference type="InterPro" id="IPR030386">
    <property type="entry name" value="G_GB1_RHD3_dom"/>
</dbReference>
<dbReference type="Pfam" id="PF05879">
    <property type="entry name" value="RHD3_GTPase"/>
    <property type="match status" value="1"/>
</dbReference>
<keyword evidence="14" id="KW-1185">Reference proteome</keyword>
<dbReference type="GO" id="GO:0016320">
    <property type="term" value="P:endoplasmic reticulum membrane fusion"/>
    <property type="evidence" value="ECO:0007669"/>
    <property type="project" value="TreeGrafter"/>
</dbReference>
<gene>
    <name evidence="13" type="ORF">BWQ96_03768</name>
</gene>